<feature type="transmembrane region" description="Helical" evidence="2">
    <location>
        <begin position="189"/>
        <end position="207"/>
    </location>
</feature>
<keyword evidence="2" id="KW-0472">Membrane</keyword>
<reference evidence="3 4" key="1">
    <citation type="submission" date="2019-06" db="EMBL/GenBank/DDBJ databases">
        <title>Genome sequence of Litorilinea aerophila BAA-2444.</title>
        <authorList>
            <person name="Maclea K.S."/>
            <person name="Maurais E.G."/>
            <person name="Iannazzi L.C."/>
        </authorList>
    </citation>
    <scope>NUCLEOTIDE SEQUENCE [LARGE SCALE GENOMIC DNA]</scope>
    <source>
        <strain evidence="3 4">ATCC BAA-2444</strain>
    </source>
</reference>
<feature type="region of interest" description="Disordered" evidence="1">
    <location>
        <begin position="481"/>
        <end position="506"/>
    </location>
</feature>
<dbReference type="RefSeq" id="WP_141611064.1">
    <property type="nucleotide sequence ID" value="NZ_VIGC02000021.1"/>
</dbReference>
<proteinExistence type="predicted"/>
<feature type="transmembrane region" description="Helical" evidence="2">
    <location>
        <begin position="112"/>
        <end position="130"/>
    </location>
</feature>
<dbReference type="AlphaFoldDB" id="A0A540VDA7"/>
<evidence type="ECO:0008006" key="5">
    <source>
        <dbReference type="Google" id="ProtNLM"/>
    </source>
</evidence>
<evidence type="ECO:0000313" key="3">
    <source>
        <dbReference type="EMBL" id="TQE94672.1"/>
    </source>
</evidence>
<feature type="transmembrane region" description="Helical" evidence="2">
    <location>
        <begin position="80"/>
        <end position="100"/>
    </location>
</feature>
<dbReference type="EMBL" id="VIGC01000021">
    <property type="protein sequence ID" value="TQE94672.1"/>
    <property type="molecule type" value="Genomic_DNA"/>
</dbReference>
<accession>A0A540VDA7</accession>
<feature type="transmembrane region" description="Helical" evidence="2">
    <location>
        <begin position="339"/>
        <end position="360"/>
    </location>
</feature>
<keyword evidence="4" id="KW-1185">Reference proteome</keyword>
<dbReference type="Proteomes" id="UP000317371">
    <property type="component" value="Unassembled WGS sequence"/>
</dbReference>
<dbReference type="InParanoid" id="A0A540VDA7"/>
<protein>
    <recommendedName>
        <fullName evidence="5">DUF2029 domain-containing protein</fullName>
    </recommendedName>
</protein>
<comment type="caution">
    <text evidence="3">The sequence shown here is derived from an EMBL/GenBank/DDBJ whole genome shotgun (WGS) entry which is preliminary data.</text>
</comment>
<feature type="transmembrane region" description="Helical" evidence="2">
    <location>
        <begin position="214"/>
        <end position="231"/>
    </location>
</feature>
<feature type="transmembrane region" description="Helical" evidence="2">
    <location>
        <begin position="402"/>
        <end position="423"/>
    </location>
</feature>
<feature type="transmembrane region" description="Helical" evidence="2">
    <location>
        <begin position="261"/>
        <end position="277"/>
    </location>
</feature>
<evidence type="ECO:0000313" key="4">
    <source>
        <dbReference type="Proteomes" id="UP000317371"/>
    </source>
</evidence>
<keyword evidence="2" id="KW-0812">Transmembrane</keyword>
<feature type="transmembrane region" description="Helical" evidence="2">
    <location>
        <begin position="283"/>
        <end position="303"/>
    </location>
</feature>
<organism evidence="3 4">
    <name type="scientific">Litorilinea aerophila</name>
    <dbReference type="NCBI Taxonomy" id="1204385"/>
    <lineage>
        <taxon>Bacteria</taxon>
        <taxon>Bacillati</taxon>
        <taxon>Chloroflexota</taxon>
        <taxon>Caldilineae</taxon>
        <taxon>Caldilineales</taxon>
        <taxon>Caldilineaceae</taxon>
        <taxon>Litorilinea</taxon>
    </lineage>
</organism>
<evidence type="ECO:0000256" key="1">
    <source>
        <dbReference type="SAM" id="MobiDB-lite"/>
    </source>
</evidence>
<sequence length="506" mass="55789">MSQPTETKGPARQGLPGWDALLLALLVIALLQITGLAEAAALPNRVQDVWQHPLLGRLLPEAGKQAMGEIGPRPGDPVGLLLHALTLGFLLGYLVVDLAARGRVQVRLKWMLLVAILATAVFLPTGKLIALRAAHGPASYTHDGGVIQTEAAITYFWQGKNPYREDYVETPMAEWGFSQYRTALYHYPYLPWTFIFSTPFAALGWAVGLYDQRLVYLALLALALALAPRLASTPRRQLALVALLGLNPMMALDVIFGQNDVFVLSWLLFSLVAWHRWQERQRAGVHAPGLVALSAILFGLACASKPTAWFMAPFYGLLLVGPEVTGGGWREVLRAIPTLLRRAAPALAIFGLLIVPYLAWDAAALYDDVWRWSSGQGETGYQIWGWGASNFVLALGLVPDRFAYWPFWIPELLVAVPLLAWLIHRQLRDNTLAQGCWHYGLFLLGFFYVSRFLNENYLGYILAFLAVGILAREEPWMAAGPTPAKARETAPPGRIPPMPQRKGAGS</sequence>
<evidence type="ECO:0000256" key="2">
    <source>
        <dbReference type="SAM" id="Phobius"/>
    </source>
</evidence>
<feature type="transmembrane region" description="Helical" evidence="2">
    <location>
        <begin position="435"/>
        <end position="451"/>
    </location>
</feature>
<keyword evidence="2" id="KW-1133">Transmembrane helix</keyword>
<name>A0A540VDA7_9CHLR</name>
<gene>
    <name evidence="3" type="ORF">FKZ61_15535</name>
</gene>